<dbReference type="PANTHER" id="PTHR46235:SF3">
    <property type="entry name" value="PHD FINGER-CONTAINING PROTEIN DDB_G0268158"/>
    <property type="match status" value="1"/>
</dbReference>
<proteinExistence type="predicted"/>
<dbReference type="Pfam" id="PF26055">
    <property type="entry name" value="Mtase_EDM2"/>
    <property type="match status" value="1"/>
</dbReference>
<feature type="compositionally biased region" description="Low complexity" evidence="6">
    <location>
        <begin position="1056"/>
        <end position="1067"/>
    </location>
</feature>
<evidence type="ECO:0000256" key="2">
    <source>
        <dbReference type="ARBA" id="ARBA00022723"/>
    </source>
</evidence>
<feature type="compositionally biased region" description="Low complexity" evidence="6">
    <location>
        <begin position="913"/>
        <end position="922"/>
    </location>
</feature>
<evidence type="ECO:0000256" key="1">
    <source>
        <dbReference type="ARBA" id="ARBA00004123"/>
    </source>
</evidence>
<dbReference type="SMART" id="SM00249">
    <property type="entry name" value="PHD"/>
    <property type="match status" value="3"/>
</dbReference>
<keyword evidence="2" id="KW-0479">Metal-binding</keyword>
<name>A0A484MS68_9ASTE</name>
<feature type="domain" description="Zinc finger PHD-type" evidence="7">
    <location>
        <begin position="221"/>
        <end position="278"/>
    </location>
</feature>
<feature type="compositionally biased region" description="Pro residues" evidence="6">
    <location>
        <begin position="1179"/>
        <end position="1188"/>
    </location>
</feature>
<feature type="region of interest" description="Disordered" evidence="6">
    <location>
        <begin position="455"/>
        <end position="534"/>
    </location>
</feature>
<sequence>MASSDDEAEAEIKSVSNYDFVDDDDEPISFSVLPVQWKKDELLGGKRKHIFLCGDADNGNMKIYEEVTAWKFDLSSPKPSLWVLHKKKSWILLEKPRKAYEDTIIRTIVVTLHCLHFFRKNPGASLKSLWELLHQVFSFEPKPSENDLVEHIDFISETLKHDELLAKSKVLVTFLKERPTKKRIVDEVKDKTLSGFIVDDLGDESYEGRSDDEEDDQFESVCAICDNGGEIICCEGKCLRSFHATEEAGSDVDPPCESLGLTHEQVEDIQKFYCKNCLYQKHQCFACGELGSSDLSSGAEVFRCINATCGRFYHPHCVAKLLNRSKKLNMDSLQKKIAAGELFACPMHQCFVCNQIEDKKNKDMQFAICRRCPRAYHRKCLPSEIVFEDDEEQDIDEQQNTVARAWENLIPNRILIYCLEHEIDVEIKTPVRNHLKFPGVNKHKVKQNTKMLEKKRIIRKSSGPLHETEDVSQNSVAKHSKGLHKPSTGSVGVLSKKREGKFPPPSISKKQKVMGTTKKSADKASSAKSQPGAAEGKMTLGQMLFELNQQRCSDAEPVDSNKVTRVSLAKEEPSSSSNLDADSEKRIQDLMKESSKLTLDEVLKMLKVPTEHAYSSKVAIDRSITLGKVDGSIKAIRTALQRLEEGGSVDDAKVVCDPAHLTQIIKWKNKLKVYLAPFLYGMRYTSFGRHFTQVDKLKEIVNMLQWYVQEGDTIVDFCCGSNDFSCLMKKKVDEIGKKCSFKNFDILQPKNDFCFEKRDWMTVQPKELPPGSKLIMGLNPPFGVNAGLANKFINKALEFKPKLLILIVPQETQRLDAKKNAYDLIWENEELLSGKAFYLPGSVDVNDKTLDDWNVSAPPLYLWSRRDWTSKHREIAEQHGHLLPTTKEDRNQSQKTTAAAPVPKKEDQNQSEKTTTTTTVPVPKKDQNQSEKTAAAAATTTVPSTTPTADDDSKPPSREVVVETEKAESTPPAPATATVEKVKNGPKPGSGKKQPDNFRGKGGALRNFKKQQGRRDSFVNPPPPAGAKAALPASPNPSPTTVSPGGKRQPPRGGINNNKNNNNNNTNLRGPTGKAAMPHRPSPNFSARKRAMQWRREGNNNNNKAGDMPNHPSANVSTRKRSMHWRREEENNNNSNSPRPSSSPGLAHMPPPKRHDRMPPSVEFDVVNKYLGDRWDSPPRGPPEYAPPPHHHAPPAHMYGHHDHLGRYGGGGPGFADQAHGFYNGPPPQGRMGWGQPERHDVSQSRVRTMDGFDTPQGPPPPPTSNSFNSLSFAQGPYRPAPHNDSGWLYE</sequence>
<dbReference type="GO" id="GO:0005634">
    <property type="term" value="C:nucleus"/>
    <property type="evidence" value="ECO:0007669"/>
    <property type="project" value="UniProtKB-SubCell"/>
</dbReference>
<feature type="compositionally biased region" description="Basic and acidic residues" evidence="6">
    <location>
        <begin position="951"/>
        <end position="968"/>
    </location>
</feature>
<evidence type="ECO:0000256" key="3">
    <source>
        <dbReference type="ARBA" id="ARBA00022771"/>
    </source>
</evidence>
<keyword evidence="3" id="KW-0863">Zinc-finger</keyword>
<organism evidence="8 9">
    <name type="scientific">Cuscuta campestris</name>
    <dbReference type="NCBI Taxonomy" id="132261"/>
    <lineage>
        <taxon>Eukaryota</taxon>
        <taxon>Viridiplantae</taxon>
        <taxon>Streptophyta</taxon>
        <taxon>Embryophyta</taxon>
        <taxon>Tracheophyta</taxon>
        <taxon>Spermatophyta</taxon>
        <taxon>Magnoliopsida</taxon>
        <taxon>eudicotyledons</taxon>
        <taxon>Gunneridae</taxon>
        <taxon>Pentapetalae</taxon>
        <taxon>asterids</taxon>
        <taxon>lamiids</taxon>
        <taxon>Solanales</taxon>
        <taxon>Convolvulaceae</taxon>
        <taxon>Cuscuteae</taxon>
        <taxon>Cuscuta</taxon>
        <taxon>Cuscuta subgen. Grammica</taxon>
        <taxon>Cuscuta sect. Cleistogrammica</taxon>
    </lineage>
</organism>
<feature type="compositionally biased region" description="Low complexity" evidence="6">
    <location>
        <begin position="933"/>
        <end position="948"/>
    </location>
</feature>
<dbReference type="GO" id="GO:0008270">
    <property type="term" value="F:zinc ion binding"/>
    <property type="evidence" value="ECO:0007669"/>
    <property type="project" value="UniProtKB-KW"/>
</dbReference>
<evidence type="ECO:0000259" key="7">
    <source>
        <dbReference type="SMART" id="SM00249"/>
    </source>
</evidence>
<protein>
    <recommendedName>
        <fullName evidence="7">Zinc finger PHD-type domain-containing protein</fullName>
    </recommendedName>
</protein>
<reference evidence="8 9" key="1">
    <citation type="submission" date="2018-04" db="EMBL/GenBank/DDBJ databases">
        <authorList>
            <person name="Vogel A."/>
        </authorList>
    </citation>
    <scope>NUCLEOTIDE SEQUENCE [LARGE SCALE GENOMIC DNA]</scope>
</reference>
<dbReference type="Pfam" id="PF12047">
    <property type="entry name" value="DNMT1-RFD"/>
    <property type="match status" value="1"/>
</dbReference>
<dbReference type="Proteomes" id="UP000595140">
    <property type="component" value="Unassembled WGS sequence"/>
</dbReference>
<dbReference type="PANTHER" id="PTHR46235">
    <property type="entry name" value="PHD FINGER-CONTAINING PROTEIN DDB_G0268158"/>
    <property type="match status" value="1"/>
</dbReference>
<dbReference type="CDD" id="cd15565">
    <property type="entry name" value="PHD2_NSD"/>
    <property type="match status" value="1"/>
</dbReference>
<comment type="subcellular location">
    <subcellularLocation>
        <location evidence="1">Nucleus</location>
    </subcellularLocation>
</comment>
<evidence type="ECO:0000313" key="8">
    <source>
        <dbReference type="EMBL" id="VFQ91772.1"/>
    </source>
</evidence>
<feature type="compositionally biased region" description="Basic and acidic residues" evidence="6">
    <location>
        <begin position="1237"/>
        <end position="1251"/>
    </location>
</feature>
<keyword evidence="5" id="KW-0539">Nucleus</keyword>
<feature type="region of interest" description="Disordered" evidence="6">
    <location>
        <begin position="878"/>
        <end position="1291"/>
    </location>
</feature>
<dbReference type="InterPro" id="IPR029063">
    <property type="entry name" value="SAM-dependent_MTases_sf"/>
</dbReference>
<dbReference type="InterPro" id="IPR022702">
    <property type="entry name" value="Cytosine_MeTrfase1_RFD"/>
</dbReference>
<dbReference type="Pfam" id="PF22908">
    <property type="entry name" value="PHD_NSD"/>
    <property type="match status" value="1"/>
</dbReference>
<evidence type="ECO:0000313" key="9">
    <source>
        <dbReference type="Proteomes" id="UP000595140"/>
    </source>
</evidence>
<keyword evidence="9" id="KW-1185">Reference proteome</keyword>
<dbReference type="InterPro" id="IPR013083">
    <property type="entry name" value="Znf_RING/FYVE/PHD"/>
</dbReference>
<dbReference type="SUPFAM" id="SSF53335">
    <property type="entry name" value="S-adenosyl-L-methionine-dependent methyltransferases"/>
    <property type="match status" value="1"/>
</dbReference>
<feature type="compositionally biased region" description="Low complexity" evidence="6">
    <location>
        <begin position="1132"/>
        <end position="1144"/>
    </location>
</feature>
<evidence type="ECO:0000256" key="4">
    <source>
        <dbReference type="ARBA" id="ARBA00022833"/>
    </source>
</evidence>
<feature type="domain" description="Zinc finger PHD-type" evidence="7">
    <location>
        <begin position="283"/>
        <end position="349"/>
    </location>
</feature>
<dbReference type="Gene3D" id="3.30.40.10">
    <property type="entry name" value="Zinc/RING finger domain, C3HC4 (zinc finger)"/>
    <property type="match status" value="2"/>
</dbReference>
<feature type="compositionally biased region" description="Basic and acidic residues" evidence="6">
    <location>
        <begin position="878"/>
        <end position="892"/>
    </location>
</feature>
<dbReference type="OrthoDB" id="21264at2759"/>
<gene>
    <name evidence="8" type="ORF">CCAM_LOCUS33548</name>
</gene>
<evidence type="ECO:0000256" key="6">
    <source>
        <dbReference type="SAM" id="MobiDB-lite"/>
    </source>
</evidence>
<dbReference type="InterPro" id="IPR058939">
    <property type="entry name" value="Mtase_EDM2"/>
</dbReference>
<dbReference type="EMBL" id="OOIL02004480">
    <property type="protein sequence ID" value="VFQ91772.1"/>
    <property type="molecule type" value="Genomic_DNA"/>
</dbReference>
<evidence type="ECO:0000256" key="5">
    <source>
        <dbReference type="ARBA" id="ARBA00023242"/>
    </source>
</evidence>
<keyword evidence="4" id="KW-0862">Zinc</keyword>
<dbReference type="InterPro" id="IPR001965">
    <property type="entry name" value="Znf_PHD"/>
</dbReference>
<dbReference type="CDD" id="cd15566">
    <property type="entry name" value="PHD3_NSD"/>
    <property type="match status" value="1"/>
</dbReference>
<feature type="region of interest" description="Disordered" evidence="6">
    <location>
        <begin position="551"/>
        <end position="585"/>
    </location>
</feature>
<accession>A0A484MS68</accession>
<dbReference type="InterPro" id="IPR055198">
    <property type="entry name" value="NSD_PHD"/>
</dbReference>
<feature type="domain" description="Zinc finger PHD-type" evidence="7">
    <location>
        <begin position="350"/>
        <end position="422"/>
    </location>
</feature>